<dbReference type="PROSITE" id="PS50853">
    <property type="entry name" value="FN3"/>
    <property type="match status" value="1"/>
</dbReference>
<evidence type="ECO:0000313" key="3">
    <source>
        <dbReference type="EMBL" id="VDM36825.1"/>
    </source>
</evidence>
<dbReference type="SMART" id="SM00060">
    <property type="entry name" value="FN3"/>
    <property type="match status" value="1"/>
</dbReference>
<evidence type="ECO:0000259" key="2">
    <source>
        <dbReference type="PROSITE" id="PS50853"/>
    </source>
</evidence>
<reference evidence="5" key="1">
    <citation type="submission" date="2017-02" db="UniProtKB">
        <authorList>
            <consortium name="WormBaseParasite"/>
        </authorList>
    </citation>
    <scope>IDENTIFICATION</scope>
</reference>
<dbReference type="InterPro" id="IPR003961">
    <property type="entry name" value="FN3_dom"/>
</dbReference>
<feature type="domain" description="Fibronectin type-III" evidence="2">
    <location>
        <begin position="27"/>
        <end position="124"/>
    </location>
</feature>
<dbReference type="Pfam" id="PF00041">
    <property type="entry name" value="fn3"/>
    <property type="match status" value="1"/>
</dbReference>
<feature type="signal peptide" evidence="1">
    <location>
        <begin position="1"/>
        <end position="22"/>
    </location>
</feature>
<accession>A0A0R3XDA7</accession>
<dbReference type="STRING" id="6205.A0A0R3XDA7"/>
<sequence>MEVQLCLMLLAAATLYGGLGLAKDVSVPRDVRLRVVDPHTVKMTWKRPSQPNGRLIGYLIAWRLGSGFYEIINLNVTKSYTFRDLQPGRTLAASVSAYTRKGGPMKRDYVSHFSEEVRISIPHSKRREFILASIVNLLSDSSKPAPRNAKIRICNGGHLMLSER</sequence>
<dbReference type="EMBL" id="UYWX01024635">
    <property type="protein sequence ID" value="VDM36825.1"/>
    <property type="molecule type" value="Genomic_DNA"/>
</dbReference>
<dbReference type="InterPro" id="IPR036116">
    <property type="entry name" value="FN3_sf"/>
</dbReference>
<dbReference type="CDD" id="cd00063">
    <property type="entry name" value="FN3"/>
    <property type="match status" value="1"/>
</dbReference>
<organism evidence="5">
    <name type="scientific">Hydatigena taeniaeformis</name>
    <name type="common">Feline tapeworm</name>
    <name type="synonym">Taenia taeniaeformis</name>
    <dbReference type="NCBI Taxonomy" id="6205"/>
    <lineage>
        <taxon>Eukaryota</taxon>
        <taxon>Metazoa</taxon>
        <taxon>Spiralia</taxon>
        <taxon>Lophotrochozoa</taxon>
        <taxon>Platyhelminthes</taxon>
        <taxon>Cestoda</taxon>
        <taxon>Eucestoda</taxon>
        <taxon>Cyclophyllidea</taxon>
        <taxon>Taeniidae</taxon>
        <taxon>Hydatigera</taxon>
    </lineage>
</organism>
<dbReference type="OrthoDB" id="5981886at2759"/>
<keyword evidence="4" id="KW-1185">Reference proteome</keyword>
<name>A0A0R3XDA7_HYDTA</name>
<keyword evidence="1" id="KW-0732">Signal</keyword>
<protein>
    <submittedName>
        <fullName evidence="5">Fibronectin type-III domain-containing protein</fullName>
    </submittedName>
</protein>
<dbReference type="Gene3D" id="2.60.40.10">
    <property type="entry name" value="Immunoglobulins"/>
    <property type="match status" value="1"/>
</dbReference>
<gene>
    <name evidence="3" type="ORF">TTAC_LOCUS11517</name>
</gene>
<reference evidence="3 4" key="2">
    <citation type="submission" date="2018-11" db="EMBL/GenBank/DDBJ databases">
        <authorList>
            <consortium name="Pathogen Informatics"/>
        </authorList>
    </citation>
    <scope>NUCLEOTIDE SEQUENCE [LARGE SCALE GENOMIC DNA]</scope>
</reference>
<dbReference type="WBParaSite" id="TTAC_0001153401-mRNA-1">
    <property type="protein sequence ID" value="TTAC_0001153401-mRNA-1"/>
    <property type="gene ID" value="TTAC_0001153401"/>
</dbReference>
<evidence type="ECO:0000313" key="5">
    <source>
        <dbReference type="WBParaSite" id="TTAC_0001153401-mRNA-1"/>
    </source>
</evidence>
<evidence type="ECO:0000256" key="1">
    <source>
        <dbReference type="SAM" id="SignalP"/>
    </source>
</evidence>
<dbReference type="Proteomes" id="UP000274429">
    <property type="component" value="Unassembled WGS sequence"/>
</dbReference>
<proteinExistence type="predicted"/>
<feature type="chain" id="PRO_5043133375" evidence="1">
    <location>
        <begin position="23"/>
        <end position="164"/>
    </location>
</feature>
<evidence type="ECO:0000313" key="4">
    <source>
        <dbReference type="Proteomes" id="UP000274429"/>
    </source>
</evidence>
<dbReference type="InterPro" id="IPR013783">
    <property type="entry name" value="Ig-like_fold"/>
</dbReference>
<dbReference type="AlphaFoldDB" id="A0A0R3XDA7"/>
<dbReference type="SUPFAM" id="SSF49265">
    <property type="entry name" value="Fibronectin type III"/>
    <property type="match status" value="1"/>
</dbReference>